<dbReference type="FunFam" id="3.40.50.300:FF:001091">
    <property type="entry name" value="Probable disease resistance protein At1g61300"/>
    <property type="match status" value="1"/>
</dbReference>
<feature type="coiled-coil region" evidence="7">
    <location>
        <begin position="113"/>
        <end position="140"/>
    </location>
</feature>
<dbReference type="GO" id="GO:0042742">
    <property type="term" value="P:defense response to bacterium"/>
    <property type="evidence" value="ECO:0007669"/>
    <property type="project" value="UniProtKB-ARBA"/>
</dbReference>
<dbReference type="PANTHER" id="PTHR23155">
    <property type="entry name" value="DISEASE RESISTANCE PROTEIN RP"/>
    <property type="match status" value="1"/>
</dbReference>
<dbReference type="InterPro" id="IPR041118">
    <property type="entry name" value="Rx_N"/>
</dbReference>
<dbReference type="PANTHER" id="PTHR23155:SF1116">
    <property type="entry name" value="OS12G0273300 PROTEIN"/>
    <property type="match status" value="1"/>
</dbReference>
<keyword evidence="6 7" id="KW-0175">Coiled coil</keyword>
<evidence type="ECO:0000256" key="5">
    <source>
        <dbReference type="ARBA" id="ARBA00022821"/>
    </source>
</evidence>
<evidence type="ECO:0000256" key="4">
    <source>
        <dbReference type="ARBA" id="ARBA00022741"/>
    </source>
</evidence>
<dbReference type="InterPro" id="IPR002182">
    <property type="entry name" value="NB-ARC"/>
</dbReference>
<dbReference type="GO" id="GO:0009626">
    <property type="term" value="P:plant-type hypersensitive response"/>
    <property type="evidence" value="ECO:0007669"/>
    <property type="project" value="UniProtKB-ARBA"/>
</dbReference>
<protein>
    <submittedName>
        <fullName evidence="12">Uncharacterized protein</fullName>
    </submittedName>
</protein>
<reference evidence="12 13" key="1">
    <citation type="submission" date="2024-02" db="EMBL/GenBank/DDBJ databases">
        <title>High-quality chromosome-scale genome assembly of Pensacola bahiagrass (Paspalum notatum Flugge var. saurae).</title>
        <authorList>
            <person name="Vega J.M."/>
            <person name="Podio M."/>
            <person name="Orjuela J."/>
            <person name="Siena L.A."/>
            <person name="Pessino S.C."/>
            <person name="Combes M.C."/>
            <person name="Mariac C."/>
            <person name="Albertini E."/>
            <person name="Pupilli F."/>
            <person name="Ortiz J.P.A."/>
            <person name="Leblanc O."/>
        </authorList>
    </citation>
    <scope>NUCLEOTIDE SEQUENCE [LARGE SCALE GENOMIC DNA]</scope>
    <source>
        <strain evidence="12">R1</strain>
        <tissue evidence="12">Leaf</tissue>
    </source>
</reference>
<dbReference type="SUPFAM" id="SSF52540">
    <property type="entry name" value="P-loop containing nucleoside triphosphate hydrolases"/>
    <property type="match status" value="1"/>
</dbReference>
<keyword evidence="13" id="KW-1185">Reference proteome</keyword>
<evidence type="ECO:0000256" key="2">
    <source>
        <dbReference type="ARBA" id="ARBA00022614"/>
    </source>
</evidence>
<dbReference type="InterPro" id="IPR038005">
    <property type="entry name" value="RX-like_CC"/>
</dbReference>
<organism evidence="12 13">
    <name type="scientific">Paspalum notatum var. saurae</name>
    <dbReference type="NCBI Taxonomy" id="547442"/>
    <lineage>
        <taxon>Eukaryota</taxon>
        <taxon>Viridiplantae</taxon>
        <taxon>Streptophyta</taxon>
        <taxon>Embryophyta</taxon>
        <taxon>Tracheophyta</taxon>
        <taxon>Spermatophyta</taxon>
        <taxon>Magnoliopsida</taxon>
        <taxon>Liliopsida</taxon>
        <taxon>Poales</taxon>
        <taxon>Poaceae</taxon>
        <taxon>PACMAD clade</taxon>
        <taxon>Panicoideae</taxon>
        <taxon>Andropogonodae</taxon>
        <taxon>Paspaleae</taxon>
        <taxon>Paspalinae</taxon>
        <taxon>Paspalum</taxon>
    </lineage>
</organism>
<feature type="domain" description="Disease resistance protein winged helix" evidence="10">
    <location>
        <begin position="429"/>
        <end position="500"/>
    </location>
</feature>
<evidence type="ECO:0000259" key="9">
    <source>
        <dbReference type="Pfam" id="PF18052"/>
    </source>
</evidence>
<accession>A0AAQ3UCG7</accession>
<feature type="domain" description="Disease resistance N-terminal" evidence="9">
    <location>
        <begin position="8"/>
        <end position="96"/>
    </location>
</feature>
<gene>
    <name evidence="12" type="ORF">U9M48_034561</name>
</gene>
<evidence type="ECO:0000259" key="8">
    <source>
        <dbReference type="Pfam" id="PF00931"/>
    </source>
</evidence>
<dbReference type="Pfam" id="PF00931">
    <property type="entry name" value="NB-ARC"/>
    <property type="match status" value="1"/>
</dbReference>
<dbReference type="Pfam" id="PF18052">
    <property type="entry name" value="Rx_N"/>
    <property type="match status" value="1"/>
</dbReference>
<evidence type="ECO:0000313" key="12">
    <source>
        <dbReference type="EMBL" id="WVZ87999.1"/>
    </source>
</evidence>
<evidence type="ECO:0000256" key="7">
    <source>
        <dbReference type="SAM" id="Coils"/>
    </source>
</evidence>
<name>A0AAQ3UCG7_PASNO</name>
<dbReference type="CDD" id="cd14798">
    <property type="entry name" value="RX-CC_like"/>
    <property type="match status" value="1"/>
</dbReference>
<dbReference type="Proteomes" id="UP001341281">
    <property type="component" value="Chromosome 08"/>
</dbReference>
<dbReference type="Pfam" id="PF23559">
    <property type="entry name" value="WHD_DRP"/>
    <property type="match status" value="1"/>
</dbReference>
<dbReference type="EMBL" id="CP144752">
    <property type="protein sequence ID" value="WVZ87999.1"/>
    <property type="molecule type" value="Genomic_DNA"/>
</dbReference>
<feature type="domain" description="NB-ARC" evidence="8">
    <location>
        <begin position="173"/>
        <end position="330"/>
    </location>
</feature>
<dbReference type="GO" id="GO:0002758">
    <property type="term" value="P:innate immune response-activating signaling pathway"/>
    <property type="evidence" value="ECO:0007669"/>
    <property type="project" value="UniProtKB-ARBA"/>
</dbReference>
<keyword evidence="3" id="KW-0677">Repeat</keyword>
<evidence type="ECO:0000259" key="10">
    <source>
        <dbReference type="Pfam" id="PF23559"/>
    </source>
</evidence>
<feature type="domain" description="Disease resistance R13L4/SHOC-2-like LRR" evidence="11">
    <location>
        <begin position="549"/>
        <end position="738"/>
    </location>
</feature>
<dbReference type="Gene3D" id="3.40.50.300">
    <property type="entry name" value="P-loop containing nucleotide triphosphate hydrolases"/>
    <property type="match status" value="1"/>
</dbReference>
<dbReference type="InterPro" id="IPR055414">
    <property type="entry name" value="LRR_R13L4/SHOC2-like"/>
</dbReference>
<comment type="similarity">
    <text evidence="1">Belongs to the disease resistance NB-LRR family.</text>
</comment>
<keyword evidence="4" id="KW-0547">Nucleotide-binding</keyword>
<dbReference type="AlphaFoldDB" id="A0AAQ3UCG7"/>
<dbReference type="FunFam" id="1.10.10.10:FF:000322">
    <property type="entry name" value="Probable disease resistance protein At1g63360"/>
    <property type="match status" value="1"/>
</dbReference>
<dbReference type="Gene3D" id="3.80.10.10">
    <property type="entry name" value="Ribonuclease Inhibitor"/>
    <property type="match status" value="1"/>
</dbReference>
<evidence type="ECO:0000313" key="13">
    <source>
        <dbReference type="Proteomes" id="UP001341281"/>
    </source>
</evidence>
<evidence type="ECO:0000259" key="11">
    <source>
        <dbReference type="Pfam" id="PF23598"/>
    </source>
</evidence>
<dbReference type="Pfam" id="PF23598">
    <property type="entry name" value="LRR_14"/>
    <property type="match status" value="1"/>
</dbReference>
<dbReference type="Gene3D" id="1.10.10.10">
    <property type="entry name" value="Winged helix-like DNA-binding domain superfamily/Winged helix DNA-binding domain"/>
    <property type="match status" value="1"/>
</dbReference>
<dbReference type="InterPro" id="IPR032675">
    <property type="entry name" value="LRR_dom_sf"/>
</dbReference>
<dbReference type="InterPro" id="IPR036388">
    <property type="entry name" value="WH-like_DNA-bd_sf"/>
</dbReference>
<keyword evidence="2" id="KW-0433">Leucine-rich repeat</keyword>
<dbReference type="InterPro" id="IPR027417">
    <property type="entry name" value="P-loop_NTPase"/>
</dbReference>
<dbReference type="SUPFAM" id="SSF52047">
    <property type="entry name" value="RNI-like"/>
    <property type="match status" value="1"/>
</dbReference>
<sequence length="741" mass="84338">MEVVLGALPSLLPKLAELLAGEYNLQKGVKGRIRFLQAELKTMKAALDDIAPPNHLTSQDRIWARDVRELSYDIEDSIDAFMVQVKGSEQAEKHGFSKFIDKILASLTQARIRRKIATNIKDINDRVKEVQKRCRRYDVDCINNHVHKRLKVDPRDLVRYEDVKKLVGIDEAREEVIRLLIEGNEVSKHHDKIVSIVGLGGLGKTTLANVVYEELRAQFDCSAFVSVSPTPDVEKLFKDMFYQVAKNKAASTGTINVINELREFLQEKRYFIIIDDIWEISYWNMIRCALPDDSDGYRIIATTRILTIAEQIGVAYKMKSLSIENSRILMYGRIFGKEDKENCVYVDAQLAQVSDRILKKCAGVPLAIITIASLLARKGRTQLEWYDVYKSIGAGLEENNTIENMRKVLSLSYYDMPSHLRTCMLYFSMFPEDYIFFKDALIRLWIAEGFIQPKKGEMSLFETGESYFYELVNRSMIQPMHDYFNGPVVCCRIHGMVLDLTCSLASEENVVTIWDHVGHSSASKRVRRLSLQNGKSSHGKPEATLSMEHVRSVIVFPPAIDQVPTLENFVVLRVLDLEGCNLSQGYSLEYLGSLHHLRYLGLRFTCIDRLPAEIGSLRFLQTLNLWGNKICSLPSNIVRLTHLMLLCIFGTTRVPKGIRSLTALEELGSLGIRDEYCTDIIEELGHLTELKKLEIVNYTKWNDGLDKSLVESLNKLHKLQYIAVIIRSGGEINLDGWVVGP</sequence>
<evidence type="ECO:0000256" key="3">
    <source>
        <dbReference type="ARBA" id="ARBA00022737"/>
    </source>
</evidence>
<dbReference type="InterPro" id="IPR042197">
    <property type="entry name" value="Apaf_helical"/>
</dbReference>
<keyword evidence="5" id="KW-0611">Plant defense</keyword>
<dbReference type="GO" id="GO:0043531">
    <property type="term" value="F:ADP binding"/>
    <property type="evidence" value="ECO:0007669"/>
    <property type="project" value="InterPro"/>
</dbReference>
<dbReference type="Gene3D" id="1.10.8.430">
    <property type="entry name" value="Helical domain of apoptotic protease-activating factors"/>
    <property type="match status" value="1"/>
</dbReference>
<dbReference type="InterPro" id="IPR058922">
    <property type="entry name" value="WHD_DRP"/>
</dbReference>
<evidence type="ECO:0000256" key="1">
    <source>
        <dbReference type="ARBA" id="ARBA00008894"/>
    </source>
</evidence>
<evidence type="ECO:0000256" key="6">
    <source>
        <dbReference type="ARBA" id="ARBA00023054"/>
    </source>
</evidence>
<proteinExistence type="inferred from homology"/>
<dbReference type="InterPro" id="IPR044974">
    <property type="entry name" value="Disease_R_plants"/>
</dbReference>
<dbReference type="Gene3D" id="1.20.5.4130">
    <property type="match status" value="1"/>
</dbReference>
<dbReference type="PRINTS" id="PR00364">
    <property type="entry name" value="DISEASERSIST"/>
</dbReference>